<dbReference type="Gene3D" id="3.20.20.70">
    <property type="entry name" value="Aldolase class I"/>
    <property type="match status" value="1"/>
</dbReference>
<dbReference type="Pfam" id="PF00274">
    <property type="entry name" value="Glycolytic"/>
    <property type="match status" value="1"/>
</dbReference>
<dbReference type="UniPathway" id="UPA00109">
    <property type="reaction ID" value="UER00183"/>
</dbReference>
<keyword evidence="6" id="KW-0456">Lyase</keyword>
<sequence>MDRKALEATARALAAPGKGILAADESTPTMGKRLAQLGLPNEPGLRREFREALFTAPGMEQHISGVILFDETLRQAASDGRGMAKILRAKGVIPGIKVDGGAHPMDDAPGEKLTVGLDGLAERCDAYYELGARFDKWRAVITIGDGLPTGACVQANADALADYARISQEAGLVPIVEPEVLMDGSHPIGRCYDVTERTLNRVFGALADRSVHLPGILLKPNMVISASDAPDRAGVDEVARKTLRCLKATVPADVPGIMFLSGGQSEVEATAHLDAMNAQGGGPWELSFSYGRALQQSALQAWGGDASNCAAAQAAFVQRARLNGAARYGRYAAGMESEWTNR</sequence>
<dbReference type="InterPro" id="IPR013785">
    <property type="entry name" value="Aldolase_TIM"/>
</dbReference>
<dbReference type="EMBL" id="EU016603">
    <property type="protein sequence ID" value="ABZ07552.1"/>
    <property type="molecule type" value="Genomic_DNA"/>
</dbReference>
<dbReference type="InterPro" id="IPR000741">
    <property type="entry name" value="FBA_I"/>
</dbReference>
<dbReference type="PANTHER" id="PTHR11627">
    <property type="entry name" value="FRUCTOSE-BISPHOSPHATE ALDOLASE"/>
    <property type="match status" value="1"/>
</dbReference>
<dbReference type="EC" id="4.1.2.13" evidence="4"/>
<gene>
    <name evidence="7" type="ORF">ALOHA_HF4000ANIW137J11ctg1g6</name>
</gene>
<comment type="similarity">
    <text evidence="3">Belongs to the class I fructose-bisphosphate aldolase family.</text>
</comment>
<keyword evidence="5" id="KW-0324">Glycolysis</keyword>
<evidence type="ECO:0000256" key="2">
    <source>
        <dbReference type="ARBA" id="ARBA00004714"/>
    </source>
</evidence>
<evidence type="ECO:0000313" key="7">
    <source>
        <dbReference type="EMBL" id="ABZ07552.1"/>
    </source>
</evidence>
<comment type="pathway">
    <text evidence="2">Carbohydrate degradation; glycolysis; D-glyceraldehyde 3-phosphate and glycerone phosphate from D-glucose: step 4/4.</text>
</comment>
<comment type="catalytic activity">
    <reaction evidence="1">
        <text>beta-D-fructose 1,6-bisphosphate = D-glyceraldehyde 3-phosphate + dihydroxyacetone phosphate</text>
        <dbReference type="Rhea" id="RHEA:14729"/>
        <dbReference type="ChEBI" id="CHEBI:32966"/>
        <dbReference type="ChEBI" id="CHEBI:57642"/>
        <dbReference type="ChEBI" id="CHEBI:59776"/>
        <dbReference type="EC" id="4.1.2.13"/>
    </reaction>
</comment>
<organism evidence="7">
    <name type="scientific">uncultured marine microorganism HF4000_ANIW137J11</name>
    <dbReference type="NCBI Taxonomy" id="455532"/>
    <lineage>
        <taxon>unclassified sequences</taxon>
        <taxon>environmental samples</taxon>
    </lineage>
</organism>
<accession>B3T4P3</accession>
<name>B3T4P3_9ZZZZ</name>
<protein>
    <recommendedName>
        <fullName evidence="4">fructose-bisphosphate aldolase</fullName>
        <ecNumber evidence="4">4.1.2.13</ecNumber>
    </recommendedName>
</protein>
<evidence type="ECO:0000256" key="1">
    <source>
        <dbReference type="ARBA" id="ARBA00000441"/>
    </source>
</evidence>
<dbReference type="FunFam" id="3.20.20.70:FF:000140">
    <property type="entry name" value="Fructose-bisphosphate aldolase"/>
    <property type="match status" value="1"/>
</dbReference>
<evidence type="ECO:0000256" key="4">
    <source>
        <dbReference type="ARBA" id="ARBA00013068"/>
    </source>
</evidence>
<dbReference type="GO" id="GO:0006096">
    <property type="term" value="P:glycolytic process"/>
    <property type="evidence" value="ECO:0007669"/>
    <property type="project" value="UniProtKB-UniPathway"/>
</dbReference>
<dbReference type="AlphaFoldDB" id="B3T4P3"/>
<evidence type="ECO:0000256" key="5">
    <source>
        <dbReference type="ARBA" id="ARBA00023152"/>
    </source>
</evidence>
<dbReference type="SUPFAM" id="SSF51569">
    <property type="entry name" value="Aldolase"/>
    <property type="match status" value="1"/>
</dbReference>
<evidence type="ECO:0000256" key="6">
    <source>
        <dbReference type="ARBA" id="ARBA00023239"/>
    </source>
</evidence>
<reference evidence="7" key="1">
    <citation type="journal article" date="2008" name="ISME J.">
        <title>Genomic patterns of recombination, clonal divergence and environment in marine microbial populations.</title>
        <authorList>
            <person name="Konstantinidis K.T."/>
            <person name="Delong E.F."/>
        </authorList>
    </citation>
    <scope>NUCLEOTIDE SEQUENCE</scope>
</reference>
<dbReference type="GO" id="GO:0004332">
    <property type="term" value="F:fructose-bisphosphate aldolase activity"/>
    <property type="evidence" value="ECO:0007669"/>
    <property type="project" value="UniProtKB-EC"/>
</dbReference>
<evidence type="ECO:0000256" key="3">
    <source>
        <dbReference type="ARBA" id="ARBA00010387"/>
    </source>
</evidence>
<proteinExistence type="inferred from homology"/>
<dbReference type="NCBIfam" id="NF033379">
    <property type="entry name" value="FrucBisAld_I"/>
    <property type="match status" value="1"/>
</dbReference>